<protein>
    <submittedName>
        <fullName evidence="1">Adenine nucleotide translocator 1</fullName>
    </submittedName>
</protein>
<gene>
    <name evidence="1" type="ORF">CTI12_AA366650</name>
</gene>
<evidence type="ECO:0000313" key="1">
    <source>
        <dbReference type="EMBL" id="PWA62245.1"/>
    </source>
</evidence>
<dbReference type="Proteomes" id="UP000245207">
    <property type="component" value="Unassembled WGS sequence"/>
</dbReference>
<organism evidence="1 2">
    <name type="scientific">Artemisia annua</name>
    <name type="common">Sweet wormwood</name>
    <dbReference type="NCBI Taxonomy" id="35608"/>
    <lineage>
        <taxon>Eukaryota</taxon>
        <taxon>Viridiplantae</taxon>
        <taxon>Streptophyta</taxon>
        <taxon>Embryophyta</taxon>
        <taxon>Tracheophyta</taxon>
        <taxon>Spermatophyta</taxon>
        <taxon>Magnoliopsida</taxon>
        <taxon>eudicotyledons</taxon>
        <taxon>Gunneridae</taxon>
        <taxon>Pentapetalae</taxon>
        <taxon>asterids</taxon>
        <taxon>campanulids</taxon>
        <taxon>Asterales</taxon>
        <taxon>Asteraceae</taxon>
        <taxon>Asteroideae</taxon>
        <taxon>Anthemideae</taxon>
        <taxon>Artemisiinae</taxon>
        <taxon>Artemisia</taxon>
    </lineage>
</organism>
<sequence length="446" mass="49904">MALELLCDKPSGEKSDLHSFGQPWGNLKSAHTIQVCRKISVTNKIGVVWADVVSGVVRKEKSLRACADVIYFSHPVRTLTVTTKHSLSVTIHTTHLKTLREKKLRTGWGDERFMVVGSMFIGSSNCCDYKVYLECFFINGEVQTCLGAMTAPDKFRRHNSSKPAICIQVRLRAWLTSVATKHIPAIRFFRRFLCILNVAGGEEWPGESYEHFKRYFLHHKPQQLPPPRVDQKLRLRLLGSTMTHGVYSNSTLQYPTQQSAELSMILLKVSPVYVQAPAEKGISGTAIDSLMGRVSTAVSTCHCIIRFCKQDTANVSRVATSVRCSCCHRLNLAPGMVGSHPDRIAFAASLYSSSITFLNVDNKGANGTITRHRDGHRDDLEQTPWEINGKPPRDISHNVRCLLQAAKTSTKGWNKRSRQRLITSKFKNTSLSCKRPVSLPRLAPKS</sequence>
<evidence type="ECO:0000313" key="2">
    <source>
        <dbReference type="Proteomes" id="UP000245207"/>
    </source>
</evidence>
<comment type="caution">
    <text evidence="1">The sequence shown here is derived from an EMBL/GenBank/DDBJ whole genome shotgun (WGS) entry which is preliminary data.</text>
</comment>
<reference evidence="1 2" key="1">
    <citation type="journal article" date="2018" name="Mol. Plant">
        <title>The genome of Artemisia annua provides insight into the evolution of Asteraceae family and artemisinin biosynthesis.</title>
        <authorList>
            <person name="Shen Q."/>
            <person name="Zhang L."/>
            <person name="Liao Z."/>
            <person name="Wang S."/>
            <person name="Yan T."/>
            <person name="Shi P."/>
            <person name="Liu M."/>
            <person name="Fu X."/>
            <person name="Pan Q."/>
            <person name="Wang Y."/>
            <person name="Lv Z."/>
            <person name="Lu X."/>
            <person name="Zhang F."/>
            <person name="Jiang W."/>
            <person name="Ma Y."/>
            <person name="Chen M."/>
            <person name="Hao X."/>
            <person name="Li L."/>
            <person name="Tang Y."/>
            <person name="Lv G."/>
            <person name="Zhou Y."/>
            <person name="Sun X."/>
            <person name="Brodelius P.E."/>
            <person name="Rose J.K.C."/>
            <person name="Tang K."/>
        </authorList>
    </citation>
    <scope>NUCLEOTIDE SEQUENCE [LARGE SCALE GENOMIC DNA]</scope>
    <source>
        <strain evidence="2">cv. Huhao1</strain>
        <tissue evidence="1">Leaf</tissue>
    </source>
</reference>
<accession>A0A2U1MLW3</accession>
<proteinExistence type="predicted"/>
<name>A0A2U1MLW3_ARTAN</name>
<dbReference type="AlphaFoldDB" id="A0A2U1MLW3"/>
<keyword evidence="2" id="KW-1185">Reference proteome</keyword>
<dbReference type="STRING" id="35608.A0A2U1MLW3"/>
<dbReference type="EMBL" id="PKPP01004910">
    <property type="protein sequence ID" value="PWA62245.1"/>
    <property type="molecule type" value="Genomic_DNA"/>
</dbReference>